<dbReference type="Proteomes" id="UP000436483">
    <property type="component" value="Unassembled WGS sequence"/>
</dbReference>
<proteinExistence type="predicted"/>
<organism evidence="1 2">
    <name type="scientific">Microvirga makkahensis</name>
    <dbReference type="NCBI Taxonomy" id="1128670"/>
    <lineage>
        <taxon>Bacteria</taxon>
        <taxon>Pseudomonadati</taxon>
        <taxon>Pseudomonadota</taxon>
        <taxon>Alphaproteobacteria</taxon>
        <taxon>Hyphomicrobiales</taxon>
        <taxon>Methylobacteriaceae</taxon>
        <taxon>Microvirga</taxon>
    </lineage>
</organism>
<reference evidence="1 2" key="1">
    <citation type="submission" date="2019-12" db="EMBL/GenBank/DDBJ databases">
        <authorList>
            <person name="Yuan C.-G."/>
        </authorList>
    </citation>
    <scope>NUCLEOTIDE SEQUENCE [LARGE SCALE GENOMIC DNA]</scope>
    <source>
        <strain evidence="1 2">KCTC 23863</strain>
    </source>
</reference>
<sequence>MHHNTKQDIQSQTASLLRPGETCWRTEHASRMAFLLDNSAYFAAAKAPLYQARHSILLLG</sequence>
<dbReference type="AlphaFoldDB" id="A0A7X3SRW7"/>
<comment type="caution">
    <text evidence="1">The sequence shown here is derived from an EMBL/GenBank/DDBJ whole genome shotgun (WGS) entry which is preliminary data.</text>
</comment>
<dbReference type="RefSeq" id="WP_160888503.1">
    <property type="nucleotide sequence ID" value="NZ_WURB01000047.1"/>
</dbReference>
<accession>A0A7X3SRW7</accession>
<dbReference type="EMBL" id="WURB01000047">
    <property type="protein sequence ID" value="MXQ14793.1"/>
    <property type="molecule type" value="Genomic_DNA"/>
</dbReference>
<keyword evidence="2" id="KW-1185">Reference proteome</keyword>
<protein>
    <submittedName>
        <fullName evidence="1">Uncharacterized protein</fullName>
    </submittedName>
</protein>
<reference evidence="1 2" key="2">
    <citation type="submission" date="2020-01" db="EMBL/GenBank/DDBJ databases">
        <title>Microvirga sp. nov., an arsenate reduction bacterium isolated from Tibet hotspring sediments.</title>
        <authorList>
            <person name="Xian W.-D."/>
            <person name="Li W.-J."/>
        </authorList>
    </citation>
    <scope>NUCLEOTIDE SEQUENCE [LARGE SCALE GENOMIC DNA]</scope>
    <source>
        <strain evidence="1 2">KCTC 23863</strain>
    </source>
</reference>
<name>A0A7X3SRW7_9HYPH</name>
<evidence type="ECO:0000313" key="1">
    <source>
        <dbReference type="EMBL" id="MXQ14793.1"/>
    </source>
</evidence>
<gene>
    <name evidence="1" type="ORF">GR328_25765</name>
</gene>
<evidence type="ECO:0000313" key="2">
    <source>
        <dbReference type="Proteomes" id="UP000436483"/>
    </source>
</evidence>
<dbReference type="OrthoDB" id="8828485at2"/>